<dbReference type="EMBL" id="SMKU01000139">
    <property type="protein sequence ID" value="TDD81301.1"/>
    <property type="molecule type" value="Genomic_DNA"/>
</dbReference>
<proteinExistence type="predicted"/>
<accession>A0A4R5B637</accession>
<evidence type="ECO:0000313" key="2">
    <source>
        <dbReference type="EMBL" id="TDD81301.1"/>
    </source>
</evidence>
<protein>
    <submittedName>
        <fullName evidence="2">Uncharacterized protein</fullName>
    </submittedName>
</protein>
<evidence type="ECO:0000313" key="3">
    <source>
        <dbReference type="Proteomes" id="UP000294513"/>
    </source>
</evidence>
<comment type="caution">
    <text evidence="2">The sequence shown here is derived from an EMBL/GenBank/DDBJ whole genome shotgun (WGS) entry which is preliminary data.</text>
</comment>
<dbReference type="Proteomes" id="UP000294513">
    <property type="component" value="Unassembled WGS sequence"/>
</dbReference>
<feature type="region of interest" description="Disordered" evidence="1">
    <location>
        <begin position="54"/>
        <end position="86"/>
    </location>
</feature>
<reference evidence="2 3" key="1">
    <citation type="submission" date="2019-03" db="EMBL/GenBank/DDBJ databases">
        <title>Draft genome sequences of novel Actinobacteria.</title>
        <authorList>
            <person name="Sahin N."/>
            <person name="Ay H."/>
            <person name="Saygin H."/>
        </authorList>
    </citation>
    <scope>NUCLEOTIDE SEQUENCE [LARGE SCALE GENOMIC DNA]</scope>
    <source>
        <strain evidence="2 3">H3C3</strain>
    </source>
</reference>
<gene>
    <name evidence="2" type="ORF">E1298_24300</name>
</gene>
<dbReference type="AlphaFoldDB" id="A0A4R5B637"/>
<name>A0A4R5B637_9ACTN</name>
<keyword evidence="3" id="KW-1185">Reference proteome</keyword>
<organism evidence="2 3">
    <name type="scientific">Actinomadura rubrisoli</name>
    <dbReference type="NCBI Taxonomy" id="2530368"/>
    <lineage>
        <taxon>Bacteria</taxon>
        <taxon>Bacillati</taxon>
        <taxon>Actinomycetota</taxon>
        <taxon>Actinomycetes</taxon>
        <taxon>Streptosporangiales</taxon>
        <taxon>Thermomonosporaceae</taxon>
        <taxon>Actinomadura</taxon>
    </lineage>
</organism>
<sequence length="86" mass="9160">MPHGDHDPTVQRQVPVELAQDGDQVAQVVEHQGRQDQADAAVAEPVQGLIEVAAAQPTSGPRRSRAQAIVPALLRPGSEPRESGKR</sequence>
<evidence type="ECO:0000256" key="1">
    <source>
        <dbReference type="SAM" id="MobiDB-lite"/>
    </source>
</evidence>